<dbReference type="PROSITE" id="PS50943">
    <property type="entry name" value="HTH_CROC1"/>
    <property type="match status" value="1"/>
</dbReference>
<dbReference type="Gene3D" id="1.10.260.40">
    <property type="entry name" value="lambda repressor-like DNA-binding domains"/>
    <property type="match status" value="1"/>
</dbReference>
<dbReference type="InterPro" id="IPR001387">
    <property type="entry name" value="Cro/C1-type_HTH"/>
</dbReference>
<dbReference type="Proteomes" id="UP000532769">
    <property type="component" value="Unassembled WGS sequence"/>
</dbReference>
<dbReference type="GO" id="GO:0003677">
    <property type="term" value="F:DNA binding"/>
    <property type="evidence" value="ECO:0007669"/>
    <property type="project" value="UniProtKB-KW"/>
</dbReference>
<organism evidence="3 4">
    <name type="scientific">Saccharococcus thermophilus</name>
    <dbReference type="NCBI Taxonomy" id="29396"/>
    <lineage>
        <taxon>Bacteria</taxon>
        <taxon>Bacillati</taxon>
        <taxon>Bacillota</taxon>
        <taxon>Bacilli</taxon>
        <taxon>Bacillales</taxon>
        <taxon>Anoxybacillaceae</taxon>
        <taxon>Saccharococcus</taxon>
    </lineage>
</organism>
<dbReference type="SUPFAM" id="SSF47413">
    <property type="entry name" value="lambda repressor-like DNA-binding domains"/>
    <property type="match status" value="1"/>
</dbReference>
<evidence type="ECO:0000313" key="3">
    <source>
        <dbReference type="EMBL" id="NIK15319.1"/>
    </source>
</evidence>
<dbReference type="PANTHER" id="PTHR46558:SF4">
    <property type="entry name" value="DNA-BIDING PHAGE PROTEIN"/>
    <property type="match status" value="1"/>
</dbReference>
<evidence type="ECO:0000259" key="2">
    <source>
        <dbReference type="PROSITE" id="PS50943"/>
    </source>
</evidence>
<evidence type="ECO:0000256" key="1">
    <source>
        <dbReference type="ARBA" id="ARBA00023125"/>
    </source>
</evidence>
<dbReference type="CDD" id="cd00093">
    <property type="entry name" value="HTH_XRE"/>
    <property type="match status" value="1"/>
</dbReference>
<proteinExistence type="predicted"/>
<dbReference type="RefSeq" id="WP_166910134.1">
    <property type="nucleotide sequence ID" value="NZ_JAASRS010000001.1"/>
</dbReference>
<dbReference type="Pfam" id="PF01381">
    <property type="entry name" value="HTH_3"/>
    <property type="match status" value="1"/>
</dbReference>
<dbReference type="AlphaFoldDB" id="A0A846MGI8"/>
<keyword evidence="4" id="KW-1185">Reference proteome</keyword>
<feature type="domain" description="HTH cro/C1-type" evidence="2">
    <location>
        <begin position="4"/>
        <end position="58"/>
    </location>
</feature>
<sequence length="59" mass="6758">MSKIKKIRIMLGLTQKDVAEKIGITQAMYSYIENGKKMPSKKTAKKIEELFGVSLFFMD</sequence>
<dbReference type="InterPro" id="IPR010982">
    <property type="entry name" value="Lambda_DNA-bd_dom_sf"/>
</dbReference>
<dbReference type="SMART" id="SM00530">
    <property type="entry name" value="HTH_XRE"/>
    <property type="match status" value="1"/>
</dbReference>
<dbReference type="PANTHER" id="PTHR46558">
    <property type="entry name" value="TRACRIPTIONAL REGULATORY PROTEIN-RELATED-RELATED"/>
    <property type="match status" value="1"/>
</dbReference>
<reference evidence="3 4" key="1">
    <citation type="submission" date="2020-03" db="EMBL/GenBank/DDBJ databases">
        <title>Genomic Encyclopedia of Archaeal and Bacterial Type Strains, Phase II (KMG-II): from individual species to whole genera.</title>
        <authorList>
            <person name="Goeker M."/>
        </authorList>
    </citation>
    <scope>NUCLEOTIDE SEQUENCE [LARGE SCALE GENOMIC DNA]</scope>
    <source>
        <strain evidence="3 4">DSM 4749</strain>
    </source>
</reference>
<keyword evidence="1" id="KW-0238">DNA-binding</keyword>
<protein>
    <submittedName>
        <fullName evidence="3">Transcriptional regulator with XRE-family HTH domain</fullName>
    </submittedName>
</protein>
<dbReference type="EMBL" id="JAASRS010000001">
    <property type="protein sequence ID" value="NIK15319.1"/>
    <property type="molecule type" value="Genomic_DNA"/>
</dbReference>
<evidence type="ECO:0000313" key="4">
    <source>
        <dbReference type="Proteomes" id="UP000532769"/>
    </source>
</evidence>
<accession>A0A846MGI8</accession>
<comment type="caution">
    <text evidence="3">The sequence shown here is derived from an EMBL/GenBank/DDBJ whole genome shotgun (WGS) entry which is preliminary data.</text>
</comment>
<name>A0A846MGI8_9BACL</name>
<gene>
    <name evidence="3" type="ORF">BDD39_001829</name>
</gene>